<dbReference type="PANTHER" id="PTHR21310">
    <property type="entry name" value="AMINOGLYCOSIDE PHOSPHOTRANSFERASE-RELATED-RELATED"/>
    <property type="match status" value="1"/>
</dbReference>
<dbReference type="EMBL" id="JAPUBN010000003">
    <property type="protein sequence ID" value="MCZ2720165.1"/>
    <property type="molecule type" value="Genomic_DNA"/>
</dbReference>
<name>A0ABT4JPL3_9GAMM</name>
<comment type="caution">
    <text evidence="2">The sequence shown here is derived from an EMBL/GenBank/DDBJ whole genome shotgun (WGS) entry which is preliminary data.</text>
</comment>
<dbReference type="Gene3D" id="3.90.1200.10">
    <property type="match status" value="1"/>
</dbReference>
<feature type="domain" description="Aminoglycoside phosphotransferase" evidence="1">
    <location>
        <begin position="11"/>
        <end position="189"/>
    </location>
</feature>
<protein>
    <submittedName>
        <fullName evidence="2">Aminoglycoside phosphotransferase family protein</fullName>
    </submittedName>
</protein>
<keyword evidence="3" id="KW-1185">Reference proteome</keyword>
<sequence length="275" mass="31510">MDRIGDIIGSGKFSNVYEYKDGYALKLFHRNVDQTIALYEFEASNEIHALGIPTPAVYDFIQVGAQKGIVFQRVTGITLIEYISRFPLKFKTCIEQSAHLLAKIHSIKATGLESFKVQLADRISKTRLLSTQDKNTIIEYLFSLEDGNDLCHGDFHIGNIMCTERGFHIIDWGNVTYGPKIADLTLAITQLEIASITNTIPSYLQFIIKVSSRFVINHFIEIYCSQYPSLERENVLTQTHRWKLPIATSRLIYCNRIESCFLLNLIHKEIEKLRQ</sequence>
<dbReference type="InterPro" id="IPR011009">
    <property type="entry name" value="Kinase-like_dom_sf"/>
</dbReference>
<accession>A0ABT4JPL3</accession>
<organism evidence="2 3">
    <name type="scientific">Marinomonas phaeophyticola</name>
    <dbReference type="NCBI Taxonomy" id="3004091"/>
    <lineage>
        <taxon>Bacteria</taxon>
        <taxon>Pseudomonadati</taxon>
        <taxon>Pseudomonadota</taxon>
        <taxon>Gammaproteobacteria</taxon>
        <taxon>Oceanospirillales</taxon>
        <taxon>Oceanospirillaceae</taxon>
        <taxon>Marinomonas</taxon>
    </lineage>
</organism>
<dbReference type="Pfam" id="PF01636">
    <property type="entry name" value="APH"/>
    <property type="match status" value="1"/>
</dbReference>
<dbReference type="InterPro" id="IPR002575">
    <property type="entry name" value="Aminoglycoside_PTrfase"/>
</dbReference>
<dbReference type="Proteomes" id="UP001149719">
    <property type="component" value="Unassembled WGS sequence"/>
</dbReference>
<dbReference type="SUPFAM" id="SSF56112">
    <property type="entry name" value="Protein kinase-like (PK-like)"/>
    <property type="match status" value="1"/>
</dbReference>
<dbReference type="RefSeq" id="WP_269121843.1">
    <property type="nucleotide sequence ID" value="NZ_JAPUBN010000003.1"/>
</dbReference>
<evidence type="ECO:0000313" key="2">
    <source>
        <dbReference type="EMBL" id="MCZ2720165.1"/>
    </source>
</evidence>
<dbReference type="InterPro" id="IPR051678">
    <property type="entry name" value="AGP_Transferase"/>
</dbReference>
<proteinExistence type="predicted"/>
<gene>
    <name evidence="2" type="ORF">O1D97_00535</name>
</gene>
<evidence type="ECO:0000259" key="1">
    <source>
        <dbReference type="Pfam" id="PF01636"/>
    </source>
</evidence>
<evidence type="ECO:0000313" key="3">
    <source>
        <dbReference type="Proteomes" id="UP001149719"/>
    </source>
</evidence>
<reference evidence="2" key="1">
    <citation type="submission" date="2022-12" db="EMBL/GenBank/DDBJ databases">
        <title>Marinomonas 15G1-11 sp. nov, isolated from marine algae.</title>
        <authorList>
            <person name="Butt M."/>
            <person name="Choi D.G."/>
            <person name="Kim J.M."/>
            <person name="Lee J.K."/>
            <person name="Baek J.H."/>
            <person name="Jeon C.O."/>
        </authorList>
    </citation>
    <scope>NUCLEOTIDE SEQUENCE</scope>
    <source>
        <strain evidence="2">15G1-11</strain>
    </source>
</reference>